<sequence>MTHPPTPRLPEPADPDDLPDVFRELIGIDVIDGELVPRAADSPRT</sequence>
<evidence type="ECO:0000313" key="1">
    <source>
        <dbReference type="EMBL" id="MDQ1123410.1"/>
    </source>
</evidence>
<evidence type="ECO:0000313" key="2">
    <source>
        <dbReference type="Proteomes" id="UP001226691"/>
    </source>
</evidence>
<name>A0ABU0TUS5_MICTR</name>
<proteinExistence type="predicted"/>
<organism evidence="1 2">
    <name type="scientific">Microbacterium trichothecenolyticum</name>
    <name type="common">Aureobacterium trichothecenolyticum</name>
    <dbReference type="NCBI Taxonomy" id="69370"/>
    <lineage>
        <taxon>Bacteria</taxon>
        <taxon>Bacillati</taxon>
        <taxon>Actinomycetota</taxon>
        <taxon>Actinomycetes</taxon>
        <taxon>Micrococcales</taxon>
        <taxon>Microbacteriaceae</taxon>
        <taxon>Microbacterium</taxon>
    </lineage>
</organism>
<comment type="caution">
    <text evidence="1">The sequence shown here is derived from an EMBL/GenBank/DDBJ whole genome shotgun (WGS) entry which is preliminary data.</text>
</comment>
<dbReference type="EMBL" id="JAUTBF010000001">
    <property type="protein sequence ID" value="MDQ1123410.1"/>
    <property type="molecule type" value="Genomic_DNA"/>
</dbReference>
<reference evidence="1 2" key="1">
    <citation type="submission" date="2023-07" db="EMBL/GenBank/DDBJ databases">
        <title>Functional and genomic diversity of the sorghum phyllosphere microbiome.</title>
        <authorList>
            <person name="Shade A."/>
        </authorList>
    </citation>
    <scope>NUCLEOTIDE SEQUENCE [LARGE SCALE GENOMIC DNA]</scope>
    <source>
        <strain evidence="1 2">SORGH_AS_1207</strain>
    </source>
</reference>
<dbReference type="Proteomes" id="UP001226691">
    <property type="component" value="Unassembled WGS sequence"/>
</dbReference>
<dbReference type="RefSeq" id="WP_307482922.1">
    <property type="nucleotide sequence ID" value="NZ_JAUTBF010000001.1"/>
</dbReference>
<keyword evidence="2" id="KW-1185">Reference proteome</keyword>
<protein>
    <submittedName>
        <fullName evidence="1">Uncharacterized protein</fullName>
    </submittedName>
</protein>
<gene>
    <name evidence="1" type="ORF">QE412_001983</name>
</gene>
<accession>A0ABU0TUS5</accession>